<evidence type="ECO:0000313" key="3">
    <source>
        <dbReference type="Proteomes" id="UP000078368"/>
    </source>
</evidence>
<dbReference type="CDD" id="cd06223">
    <property type="entry name" value="PRTases_typeI"/>
    <property type="match status" value="1"/>
</dbReference>
<dbReference type="Proteomes" id="UP000078368">
    <property type="component" value="Unassembled WGS sequence"/>
</dbReference>
<dbReference type="SUPFAM" id="SSF53271">
    <property type="entry name" value="PRTase-like"/>
    <property type="match status" value="1"/>
</dbReference>
<dbReference type="STRING" id="1823756.A4H34_05000"/>
<dbReference type="InterPro" id="IPR051910">
    <property type="entry name" value="ComF/GntX_DNA_util-trans"/>
</dbReference>
<organism evidence="2 3">
    <name type="scientific">Peptidiphaga gingivicola</name>
    <dbReference type="NCBI Taxonomy" id="2741497"/>
    <lineage>
        <taxon>Bacteria</taxon>
        <taxon>Bacillati</taxon>
        <taxon>Actinomycetota</taxon>
        <taxon>Actinomycetes</taxon>
        <taxon>Actinomycetales</taxon>
        <taxon>Actinomycetaceae</taxon>
        <taxon>Peptidiphaga</taxon>
    </lineage>
</organism>
<comment type="caution">
    <text evidence="2">The sequence shown here is derived from an EMBL/GenBank/DDBJ whole genome shotgun (WGS) entry which is preliminary data.</text>
</comment>
<dbReference type="OrthoDB" id="5242900at2"/>
<dbReference type="PANTHER" id="PTHR47505">
    <property type="entry name" value="DNA UTILIZATION PROTEIN YHGH"/>
    <property type="match status" value="1"/>
</dbReference>
<dbReference type="AlphaFoldDB" id="A0A179B530"/>
<keyword evidence="3" id="KW-1185">Reference proteome</keyword>
<evidence type="ECO:0000313" key="2">
    <source>
        <dbReference type="EMBL" id="OAP86495.1"/>
    </source>
</evidence>
<protein>
    <submittedName>
        <fullName evidence="2">Uncharacterized protein</fullName>
    </submittedName>
</protein>
<dbReference type="RefSeq" id="WP_064231280.1">
    <property type="nucleotide sequence ID" value="NZ_LVZK01000001.1"/>
</dbReference>
<dbReference type="Gene3D" id="3.40.50.2020">
    <property type="match status" value="1"/>
</dbReference>
<comment type="similarity">
    <text evidence="1">Belongs to the ComF/GntX family.</text>
</comment>
<reference evidence="2 3" key="1">
    <citation type="submission" date="2016-04" db="EMBL/GenBank/DDBJ databases">
        <title>Peptidophaga gingivicola gen. nov., sp. nov., isolated from human subgingival plaque.</title>
        <authorList>
            <person name="Beall C.J."/>
            <person name="Mokrzan E.M."/>
            <person name="Griffen A.L."/>
            <person name="Leys E.J."/>
        </authorList>
    </citation>
    <scope>NUCLEOTIDE SEQUENCE [LARGE SCALE GENOMIC DNA]</scope>
    <source>
        <strain evidence="2 3">BA112</strain>
    </source>
</reference>
<name>A0A179B530_9ACTO</name>
<gene>
    <name evidence="2" type="ORF">A4H34_05000</name>
</gene>
<sequence length="251" mass="26982">MFDELMDLVFPRSCAGCGAWDTSLCAACASDLAGSWTDASWRAPYLLHPRLSREGLAVPGDFEPAFPVFSLGEYQGRRRRAIIAWKNVVDRELTDAVSRIVEARALELAGALRARDAKPAGAPRVDGRILVVPAPSRFRRRHDGRFVAGHIARAVAKGLTEAGVRANVVDALRTGSARGSGLRGRCRKTSLIRARHEFRTELNCVVADDVLTSGATLAGCARALEKAGARVVFAAVLAAAADPRNRRANVI</sequence>
<dbReference type="InterPro" id="IPR000836">
    <property type="entry name" value="PRTase_dom"/>
</dbReference>
<proteinExistence type="inferred from homology"/>
<dbReference type="PANTHER" id="PTHR47505:SF1">
    <property type="entry name" value="DNA UTILIZATION PROTEIN YHGH"/>
    <property type="match status" value="1"/>
</dbReference>
<dbReference type="EMBL" id="LVZK01000001">
    <property type="protein sequence ID" value="OAP86495.1"/>
    <property type="molecule type" value="Genomic_DNA"/>
</dbReference>
<dbReference type="InterPro" id="IPR029057">
    <property type="entry name" value="PRTase-like"/>
</dbReference>
<accession>A0A179B530</accession>
<evidence type="ECO:0000256" key="1">
    <source>
        <dbReference type="ARBA" id="ARBA00008007"/>
    </source>
</evidence>